<comment type="caution">
    <text evidence="1">The sequence shown here is derived from an EMBL/GenBank/DDBJ whole genome shotgun (WGS) entry which is preliminary data.</text>
</comment>
<dbReference type="AlphaFoldDB" id="A0A2I0V5U5"/>
<evidence type="ECO:0000313" key="1">
    <source>
        <dbReference type="EMBL" id="PKU53663.1"/>
    </source>
</evidence>
<evidence type="ECO:0000313" key="2">
    <source>
        <dbReference type="Proteomes" id="UP000234956"/>
    </source>
</evidence>
<dbReference type="PROSITE" id="PS51257">
    <property type="entry name" value="PROKAR_LIPOPROTEIN"/>
    <property type="match status" value="1"/>
</dbReference>
<accession>A0A2I0V5U5</accession>
<organism evidence="1 2">
    <name type="scientific">Lysinibacillus fusiformis</name>
    <dbReference type="NCBI Taxonomy" id="28031"/>
    <lineage>
        <taxon>Bacteria</taxon>
        <taxon>Bacillati</taxon>
        <taxon>Bacillota</taxon>
        <taxon>Bacilli</taxon>
        <taxon>Bacillales</taxon>
        <taxon>Bacillaceae</taxon>
        <taxon>Lysinibacillus</taxon>
    </lineage>
</organism>
<evidence type="ECO:0008006" key="3">
    <source>
        <dbReference type="Google" id="ProtNLM"/>
    </source>
</evidence>
<dbReference type="Proteomes" id="UP000234956">
    <property type="component" value="Unassembled WGS sequence"/>
</dbReference>
<sequence length="371" mass="43019">MKILKFFAVFITLLLLSSCEEPIVYKESEKEIDIIEINDVTNFTTDRQGDYLVFNLMDPVAEKGYIQEFNSNGEIIKRYEISDRLFAPSNIYFFQNKYYFASSGYSGDSKIMSYNPNNSKISFINTGQNDFVERFYMDDDSKFIMTNMDKNLDNKFCKIGPNKCIEFPENYRIHDITILEGAPIVVGIVKDAQENSEDILKIRKYNEDLEIIDEVNLNQYPNYFSFTGKNNKLYLFMYSGDIVEISSDLKVSTFSSDFTAIMDDIVNIEFKKNLMLENGDLLINIVLNTIDQKLNFIVKVSFSTGSPQMEIIENTANQNLLNVDYDANEFYTASYKEDKNVISIWDSKTLKIKNKFMLDSTYSVYLVDKIN</sequence>
<proteinExistence type="predicted"/>
<dbReference type="EMBL" id="PDFK01000001">
    <property type="protein sequence ID" value="PKU53663.1"/>
    <property type="molecule type" value="Genomic_DNA"/>
</dbReference>
<dbReference type="SUPFAM" id="SSF50969">
    <property type="entry name" value="YVTN repeat-like/Quinoprotein amine dehydrogenase"/>
    <property type="match status" value="1"/>
</dbReference>
<gene>
    <name evidence="1" type="ORF">CRI88_04895</name>
</gene>
<protein>
    <recommendedName>
        <fullName evidence="3">Lipoprotein</fullName>
    </recommendedName>
</protein>
<dbReference type="RefSeq" id="WP_101966453.1">
    <property type="nucleotide sequence ID" value="NZ_PDFK01000001.1"/>
</dbReference>
<dbReference type="InterPro" id="IPR011044">
    <property type="entry name" value="Quino_amine_DH_bsu"/>
</dbReference>
<reference evidence="1 2" key="1">
    <citation type="submission" date="2017-10" db="EMBL/GenBank/DDBJ databases">
        <title>Draft genome of Lysinibacillus fusiformis strain Juneja, a laboratory-derived pathogen of Drosophila melanogaster.</title>
        <authorList>
            <person name="Smith B.R."/>
            <person name="Unckless R.L."/>
        </authorList>
    </citation>
    <scope>NUCLEOTIDE SEQUENCE [LARGE SCALE GENOMIC DNA]</scope>
    <source>
        <strain evidence="1 2">Juneja</strain>
    </source>
</reference>
<name>A0A2I0V5U5_9BACI</name>